<dbReference type="Proteomes" id="UP001642484">
    <property type="component" value="Unassembled WGS sequence"/>
</dbReference>
<dbReference type="EMBL" id="CAXAMN010017891">
    <property type="protein sequence ID" value="CAK9051434.1"/>
    <property type="molecule type" value="Genomic_DNA"/>
</dbReference>
<organism evidence="1 3">
    <name type="scientific">Durusdinium trenchii</name>
    <dbReference type="NCBI Taxonomy" id="1381693"/>
    <lineage>
        <taxon>Eukaryota</taxon>
        <taxon>Sar</taxon>
        <taxon>Alveolata</taxon>
        <taxon>Dinophyceae</taxon>
        <taxon>Suessiales</taxon>
        <taxon>Symbiodiniaceae</taxon>
        <taxon>Durusdinium</taxon>
    </lineage>
</organism>
<evidence type="ECO:0000313" key="2">
    <source>
        <dbReference type="EMBL" id="CAK9051434.1"/>
    </source>
</evidence>
<dbReference type="Gene3D" id="6.10.140.1230">
    <property type="match status" value="1"/>
</dbReference>
<sequence>MPLGINLFGSGHTEEAQKESAKEMVRDWQRKLRSEVRGVDRSIRKIEQEEDKIRGEIKAMASKGGDPKSVQMLAKSLVRSSKAKARLYTSRSIMQSAAAELETTAATMRLSDSMSKSTEVMKQMNSLVRIPEMEESISSMKREMMRAGLIEEMMDEGMEDLDGPEMEEEAEAEVDKVLEDLAVDASLRMAIRPQAATATAEAAGAQSVAAPQRAVAASGGYA</sequence>
<proteinExistence type="predicted"/>
<evidence type="ECO:0000313" key="1">
    <source>
        <dbReference type="EMBL" id="CAK9051161.1"/>
    </source>
</evidence>
<reference evidence="1 3" key="1">
    <citation type="submission" date="2024-02" db="EMBL/GenBank/DDBJ databases">
        <authorList>
            <person name="Chen Y."/>
            <person name="Shah S."/>
            <person name="Dougan E. K."/>
            <person name="Thang M."/>
            <person name="Chan C."/>
        </authorList>
    </citation>
    <scope>NUCLEOTIDE SEQUENCE [LARGE SCALE GENOMIC DNA]</scope>
</reference>
<dbReference type="Pfam" id="PF03357">
    <property type="entry name" value="Snf7"/>
    <property type="match status" value="1"/>
</dbReference>
<comment type="caution">
    <text evidence="1">The sequence shown here is derived from an EMBL/GenBank/DDBJ whole genome shotgun (WGS) entry which is preliminary data.</text>
</comment>
<dbReference type="InterPro" id="IPR005024">
    <property type="entry name" value="Snf7_fam"/>
</dbReference>
<dbReference type="PANTHER" id="PTHR10476">
    <property type="entry name" value="CHARGED MULTIVESICULAR BODY PROTEIN"/>
    <property type="match status" value="1"/>
</dbReference>
<gene>
    <name evidence="1" type="ORF">CCMP2556_LOCUS26006</name>
    <name evidence="2" type="ORF">CCMP2556_LOCUS26125</name>
</gene>
<keyword evidence="3" id="KW-1185">Reference proteome</keyword>
<dbReference type="EMBL" id="CAXAMN010017780">
    <property type="protein sequence ID" value="CAK9051161.1"/>
    <property type="molecule type" value="Genomic_DNA"/>
</dbReference>
<evidence type="ECO:0008006" key="4">
    <source>
        <dbReference type="Google" id="ProtNLM"/>
    </source>
</evidence>
<protein>
    <recommendedName>
        <fullName evidence="4">Charged multivesicular body protein 3</fullName>
    </recommendedName>
</protein>
<name>A0ABP0MI50_9DINO</name>
<accession>A0ABP0MI50</accession>
<evidence type="ECO:0000313" key="3">
    <source>
        <dbReference type="Proteomes" id="UP001642484"/>
    </source>
</evidence>